<proteinExistence type="predicted"/>
<dbReference type="SUPFAM" id="SSF56747">
    <property type="entry name" value="Prim-pol domain"/>
    <property type="match status" value="1"/>
</dbReference>
<name>A0A449H9U1_NOCFR</name>
<dbReference type="AlphaFoldDB" id="A0A449H9U1"/>
<evidence type="ECO:0000259" key="1">
    <source>
        <dbReference type="SMART" id="SM00943"/>
    </source>
</evidence>
<sequence>MGPVSHKFDAIGKHVDLYTTCRGCGQIMTVTDEFAPAVHGLCVDRYHPTLLERIVDEFLAAVEAGRFAEADALEARANALADAQRTNPRLGEAALAYASWGWPVFPLRPGDKAPLTRHGFKDATTDPARIRRWWAETPAANIGLPTGVAFDVIDIDPPRGWSAWREMVDSGAVPAVHGLVCTARGGLHAYVAPSGGGNLAGIKPGVDYRGRGGYVVAPPSVRCGSGSSGSWSWRIKPSPAITSKPVAEAA</sequence>
<dbReference type="EMBL" id="CAACYE010000005">
    <property type="protein sequence ID" value="VFA81554.1"/>
    <property type="molecule type" value="Genomic_DNA"/>
</dbReference>
<dbReference type="InterPro" id="IPR015330">
    <property type="entry name" value="DNA_primase/pol_bifunc_N"/>
</dbReference>
<reference evidence="2" key="1">
    <citation type="submission" date="2019-02" db="EMBL/GenBank/DDBJ databases">
        <authorList>
            <consortium name="Pathogen Informatics"/>
        </authorList>
    </citation>
    <scope>NUCLEOTIDE SEQUENCE</scope>
    <source>
        <strain evidence="2">3012STDY6733949</strain>
    </source>
</reference>
<organism evidence="2">
    <name type="scientific">Nocardia farcinica</name>
    <dbReference type="NCBI Taxonomy" id="37329"/>
    <lineage>
        <taxon>Bacteria</taxon>
        <taxon>Bacillati</taxon>
        <taxon>Actinomycetota</taxon>
        <taxon>Actinomycetes</taxon>
        <taxon>Mycobacteriales</taxon>
        <taxon>Nocardiaceae</taxon>
        <taxon>Nocardia</taxon>
    </lineage>
</organism>
<dbReference type="Pfam" id="PF09250">
    <property type="entry name" value="Prim-Pol"/>
    <property type="match status" value="1"/>
</dbReference>
<protein>
    <submittedName>
        <fullName evidence="2">Bifunctional DNA primase/polymerase, N-terminal</fullName>
    </submittedName>
</protein>
<dbReference type="CDD" id="cd04859">
    <property type="entry name" value="Prim_Pol"/>
    <property type="match status" value="1"/>
</dbReference>
<dbReference type="SMART" id="SM00943">
    <property type="entry name" value="Prim-Pol"/>
    <property type="match status" value="1"/>
</dbReference>
<feature type="domain" description="DNA primase/polymerase bifunctional N-terminal" evidence="1">
    <location>
        <begin position="94"/>
        <end position="242"/>
    </location>
</feature>
<accession>A0A449H9U1</accession>
<gene>
    <name evidence="2" type="ORF">NCTC1935_00162</name>
</gene>
<evidence type="ECO:0000313" key="2">
    <source>
        <dbReference type="EMBL" id="VFA81554.1"/>
    </source>
</evidence>